<feature type="signal peptide" evidence="1">
    <location>
        <begin position="1"/>
        <end position="39"/>
    </location>
</feature>
<dbReference type="InterPro" id="IPR038765">
    <property type="entry name" value="Papain-like_cys_pep_sf"/>
</dbReference>
<evidence type="ECO:0000259" key="3">
    <source>
        <dbReference type="Pfam" id="PF14326"/>
    </source>
</evidence>
<dbReference type="Pfam" id="PF00112">
    <property type="entry name" value="Peptidase_C1"/>
    <property type="match status" value="1"/>
</dbReference>
<keyword evidence="1" id="KW-0732">Signal</keyword>
<dbReference type="InterPro" id="IPR025493">
    <property type="entry name" value="DUF4384"/>
</dbReference>
<evidence type="ECO:0000256" key="1">
    <source>
        <dbReference type="SAM" id="SignalP"/>
    </source>
</evidence>
<dbReference type="CDD" id="cd02619">
    <property type="entry name" value="Peptidase_C1"/>
    <property type="match status" value="1"/>
</dbReference>
<dbReference type="EMBL" id="CXST01000001">
    <property type="protein sequence ID" value="CTQ43676.1"/>
    <property type="molecule type" value="Genomic_DNA"/>
</dbReference>
<dbReference type="GO" id="GO:0008234">
    <property type="term" value="F:cysteine-type peptidase activity"/>
    <property type="evidence" value="ECO:0007669"/>
    <property type="project" value="InterPro"/>
</dbReference>
<feature type="domain" description="DUF4384" evidence="3">
    <location>
        <begin position="417"/>
        <end position="498"/>
    </location>
</feature>
<gene>
    <name evidence="4" type="ORF">LAL4801_02116</name>
</gene>
<feature type="chain" id="PRO_5005807399" evidence="1">
    <location>
        <begin position="40"/>
        <end position="564"/>
    </location>
</feature>
<dbReference type="AlphaFoldDB" id="A0A0M6Y0P2"/>
<dbReference type="SUPFAM" id="SSF54001">
    <property type="entry name" value="Cysteine proteinases"/>
    <property type="match status" value="1"/>
</dbReference>
<dbReference type="GO" id="GO:0006508">
    <property type="term" value="P:proteolysis"/>
    <property type="evidence" value="ECO:0007669"/>
    <property type="project" value="UniProtKB-KW"/>
</dbReference>
<dbReference type="Pfam" id="PF14326">
    <property type="entry name" value="DUF4384"/>
    <property type="match status" value="1"/>
</dbReference>
<evidence type="ECO:0000313" key="5">
    <source>
        <dbReference type="Proteomes" id="UP000048926"/>
    </source>
</evidence>
<dbReference type="STRING" id="187304.B0E33_19390"/>
<dbReference type="RefSeq" id="WP_055655901.1">
    <property type="nucleotide sequence ID" value="NZ_CXST01000001.1"/>
</dbReference>
<protein>
    <submittedName>
        <fullName evidence="4">Papain family cysteine protease</fullName>
    </submittedName>
</protein>
<sequence length="564" mass="61235">MIFSRKKHGFLCAFSGSLFATLAAVTTCATVFSASPASAQSFNPRDLTGLLGDAPIDPALLEGVGQVNVTRAYIPDAIDLSPMMPPPLLQTYGSCVSYAIGYAMRGYYAALENNVEPGNRTFTPSPAFLHSQIRNRQEACETAGSHALLAMAYFKGNGSPDQDDIPDAAMCSERVETATMAPDRFRIRDFLFVFDKGRQRRNATDRDLDAIKQQLAAGNPVATGFLMVGVVPSSQTPDGVTLQYLKSGEIYQGSLGRHSGAAGGHQMVFVGYDERRQAFLVQNSWGPYWSGDGYGWISYEATKADMHNASVMRTSIVPPRPVPGLTRTDRDNEVAFAGDSCSSLYVSEDTPDGMPLLAGFVSTQEALRKLEAEFPPEQLQKIDVRPWPVCEALKTLARPLAEPSRPRIRLLGGSADLRYGDSLAFEVTAPDFASFLYIVYLQADGTVVNLFPRRGPVRQQVQFGDRFVYGDGRQGRQKFTVQPPAGSEAIIVIAAHSPVIQLEELENGGSGQFSMPVSAEGGAGTADDRYFLTALRAGMADRPDEMSLPREISAAVLHLTIREE</sequence>
<organism evidence="4 5">
    <name type="scientific">Roseibium aggregatum</name>
    <dbReference type="NCBI Taxonomy" id="187304"/>
    <lineage>
        <taxon>Bacteria</taxon>
        <taxon>Pseudomonadati</taxon>
        <taxon>Pseudomonadota</taxon>
        <taxon>Alphaproteobacteria</taxon>
        <taxon>Hyphomicrobiales</taxon>
        <taxon>Stappiaceae</taxon>
        <taxon>Roseibium</taxon>
    </lineage>
</organism>
<evidence type="ECO:0000313" key="4">
    <source>
        <dbReference type="EMBL" id="CTQ43676.1"/>
    </source>
</evidence>
<name>A0A0M6Y0P2_9HYPH</name>
<proteinExistence type="predicted"/>
<dbReference type="Gene3D" id="3.90.70.10">
    <property type="entry name" value="Cysteine proteinases"/>
    <property type="match status" value="1"/>
</dbReference>
<feature type="domain" description="Peptidase C1A papain C-terminal" evidence="2">
    <location>
        <begin position="241"/>
        <end position="309"/>
    </location>
</feature>
<dbReference type="Proteomes" id="UP000048926">
    <property type="component" value="Unassembled WGS sequence"/>
</dbReference>
<keyword evidence="5" id="KW-1185">Reference proteome</keyword>
<dbReference type="InterPro" id="IPR000668">
    <property type="entry name" value="Peptidase_C1A_C"/>
</dbReference>
<evidence type="ECO:0000259" key="2">
    <source>
        <dbReference type="Pfam" id="PF00112"/>
    </source>
</evidence>
<reference evidence="5" key="1">
    <citation type="submission" date="2015-07" db="EMBL/GenBank/DDBJ databases">
        <authorList>
            <person name="Rodrigo-Torres Lidia"/>
            <person name="Arahal R.David."/>
        </authorList>
    </citation>
    <scope>NUCLEOTIDE SEQUENCE [LARGE SCALE GENOMIC DNA]</scope>
    <source>
        <strain evidence="5">CECT 4801</strain>
    </source>
</reference>
<keyword evidence="4" id="KW-0645">Protease</keyword>
<accession>A0A0M6Y0P2</accession>
<keyword evidence="4" id="KW-0378">Hydrolase</keyword>